<dbReference type="SUPFAM" id="SSF52317">
    <property type="entry name" value="Class I glutamine amidotransferase-like"/>
    <property type="match status" value="1"/>
</dbReference>
<proteinExistence type="predicted"/>
<reference evidence="3" key="1">
    <citation type="submission" date="2018-12" db="EMBL/GenBank/DDBJ databases">
        <title>Complete genome sequencing of Jeotgalibaca sp. H21T32.</title>
        <authorList>
            <person name="Bae J.-W."/>
            <person name="Lee S.-Y."/>
        </authorList>
    </citation>
    <scope>NUCLEOTIDE SEQUENCE [LARGE SCALE GENOMIC DNA]</scope>
    <source>
        <strain evidence="3">H21T32</strain>
    </source>
</reference>
<dbReference type="Gene3D" id="3.40.50.880">
    <property type="match status" value="1"/>
</dbReference>
<dbReference type="PANTHER" id="PTHR40469:SF2">
    <property type="entry name" value="GALACTOSE-BINDING DOMAIN-LIKE SUPERFAMILY PROTEIN"/>
    <property type="match status" value="1"/>
</dbReference>
<dbReference type="OrthoDB" id="9785923at2"/>
<dbReference type="KEGG" id="jeh:EJN90_07970"/>
<name>A0A3Q9BMP2_9LACT</name>
<dbReference type="InterPro" id="IPR029010">
    <property type="entry name" value="ThuA-like"/>
</dbReference>
<accession>A0A3Q9BMP2</accession>
<keyword evidence="3" id="KW-1185">Reference proteome</keyword>
<dbReference type="Pfam" id="PF06283">
    <property type="entry name" value="ThuA"/>
    <property type="match status" value="1"/>
</dbReference>
<feature type="domain" description="ThuA-like" evidence="1">
    <location>
        <begin position="3"/>
        <end position="219"/>
    </location>
</feature>
<dbReference type="PANTHER" id="PTHR40469">
    <property type="entry name" value="SECRETED GLYCOSYL HYDROLASE"/>
    <property type="match status" value="1"/>
</dbReference>
<dbReference type="EMBL" id="CP034465">
    <property type="protein sequence ID" value="AZP04574.1"/>
    <property type="molecule type" value="Genomic_DNA"/>
</dbReference>
<dbReference type="Proteomes" id="UP000273326">
    <property type="component" value="Chromosome"/>
</dbReference>
<dbReference type="RefSeq" id="WP_126110114.1">
    <property type="nucleotide sequence ID" value="NZ_CP034465.1"/>
</dbReference>
<evidence type="ECO:0000313" key="3">
    <source>
        <dbReference type="Proteomes" id="UP000273326"/>
    </source>
</evidence>
<gene>
    <name evidence="2" type="ORF">EJN90_07970</name>
</gene>
<evidence type="ECO:0000313" key="2">
    <source>
        <dbReference type="EMBL" id="AZP04574.1"/>
    </source>
</evidence>
<evidence type="ECO:0000259" key="1">
    <source>
        <dbReference type="Pfam" id="PF06283"/>
    </source>
</evidence>
<dbReference type="AlphaFoldDB" id="A0A3Q9BMP2"/>
<dbReference type="InterPro" id="IPR029062">
    <property type="entry name" value="Class_I_gatase-like"/>
</dbReference>
<protein>
    <recommendedName>
        <fullName evidence="1">ThuA-like domain-containing protein</fullName>
    </recommendedName>
</protein>
<organism evidence="2 3">
    <name type="scientific">Jeotgalibaca ciconiae</name>
    <dbReference type="NCBI Taxonomy" id="2496265"/>
    <lineage>
        <taxon>Bacteria</taxon>
        <taxon>Bacillati</taxon>
        <taxon>Bacillota</taxon>
        <taxon>Bacilli</taxon>
        <taxon>Lactobacillales</taxon>
        <taxon>Carnobacteriaceae</taxon>
        <taxon>Jeotgalibaca</taxon>
    </lineage>
</organism>
<sequence length="243" mass="27479">MKKALIIQGGWDGHEPQLTSKRFAKMLTDTQEWTVQIEDTLSCLDDFDWLSEHDLLVACWTMGEISMTQSQNVSKAVGKGMGLAGCHGGMCDSFRQDTEWQFMTGGQWVSHPGGDNIHYVVNVIPNSSPITSGLEDFEVCSEQYYVHIDPAIEVLATTRFPHPDVPYYHVSNKQVDIPVAWTKFWGNGRIFYQSLGHHDDVFDKSPTAHQLMRNGLLWAGDSKEYAVTHGLTTERFENDAKMY</sequence>